<dbReference type="AlphaFoldDB" id="A0A511UT87"/>
<sequence>MLSLYGKLKSLRVSIWPKGTKLYEKNGLYGVKIPSYGTFLEGDALEAGGGGIEETYLETLNISSKCLETENIFAINKGVN</sequence>
<evidence type="ECO:0000313" key="1">
    <source>
        <dbReference type="EMBL" id="GEN29817.1"/>
    </source>
</evidence>
<accession>A0A511UT87</accession>
<organism evidence="1 2">
    <name type="scientific">Cerasibacillus quisquiliarum</name>
    <dbReference type="NCBI Taxonomy" id="227865"/>
    <lineage>
        <taxon>Bacteria</taxon>
        <taxon>Bacillati</taxon>
        <taxon>Bacillota</taxon>
        <taxon>Bacilli</taxon>
        <taxon>Bacillales</taxon>
        <taxon>Bacillaceae</taxon>
        <taxon>Cerasibacillus</taxon>
    </lineage>
</organism>
<dbReference type="RefSeq" id="WP_146934179.1">
    <property type="nucleotide sequence ID" value="NZ_BJXW01000001.1"/>
</dbReference>
<dbReference type="EMBL" id="BJXW01000001">
    <property type="protein sequence ID" value="GEN29817.1"/>
    <property type="molecule type" value="Genomic_DNA"/>
</dbReference>
<protein>
    <submittedName>
        <fullName evidence="1">Uncharacterized protein</fullName>
    </submittedName>
</protein>
<keyword evidence="2" id="KW-1185">Reference proteome</keyword>
<name>A0A511UT87_9BACI</name>
<evidence type="ECO:0000313" key="2">
    <source>
        <dbReference type="Proteomes" id="UP000321491"/>
    </source>
</evidence>
<dbReference type="Proteomes" id="UP000321491">
    <property type="component" value="Unassembled WGS sequence"/>
</dbReference>
<proteinExistence type="predicted"/>
<dbReference type="OrthoDB" id="2967596at2"/>
<comment type="caution">
    <text evidence="1">The sequence shown here is derived from an EMBL/GenBank/DDBJ whole genome shotgun (WGS) entry which is preliminary data.</text>
</comment>
<gene>
    <name evidence="1" type="ORF">CQU01_00550</name>
</gene>
<reference evidence="1 2" key="1">
    <citation type="submission" date="2019-07" db="EMBL/GenBank/DDBJ databases">
        <title>Whole genome shotgun sequence of Cerasibacillus quisquiliarum NBRC 102429.</title>
        <authorList>
            <person name="Hosoyama A."/>
            <person name="Uohara A."/>
            <person name="Ohji S."/>
            <person name="Ichikawa N."/>
        </authorList>
    </citation>
    <scope>NUCLEOTIDE SEQUENCE [LARGE SCALE GENOMIC DNA]</scope>
    <source>
        <strain evidence="1 2">NBRC 102429</strain>
    </source>
</reference>